<dbReference type="EMBL" id="QGKV02000299">
    <property type="protein sequence ID" value="KAF3591975.1"/>
    <property type="molecule type" value="Genomic_DNA"/>
</dbReference>
<gene>
    <name evidence="2" type="ORF">DY000_02021039</name>
</gene>
<feature type="compositionally biased region" description="Polar residues" evidence="1">
    <location>
        <begin position="39"/>
        <end position="53"/>
    </location>
</feature>
<name>A0ABQ7E5U5_BRACR</name>
<organism evidence="2 3">
    <name type="scientific">Brassica cretica</name>
    <name type="common">Mustard</name>
    <dbReference type="NCBI Taxonomy" id="69181"/>
    <lineage>
        <taxon>Eukaryota</taxon>
        <taxon>Viridiplantae</taxon>
        <taxon>Streptophyta</taxon>
        <taxon>Embryophyta</taxon>
        <taxon>Tracheophyta</taxon>
        <taxon>Spermatophyta</taxon>
        <taxon>Magnoliopsida</taxon>
        <taxon>eudicotyledons</taxon>
        <taxon>Gunneridae</taxon>
        <taxon>Pentapetalae</taxon>
        <taxon>rosids</taxon>
        <taxon>malvids</taxon>
        <taxon>Brassicales</taxon>
        <taxon>Brassicaceae</taxon>
        <taxon>Brassiceae</taxon>
        <taxon>Brassica</taxon>
    </lineage>
</organism>
<feature type="region of interest" description="Disordered" evidence="1">
    <location>
        <begin position="212"/>
        <end position="246"/>
    </location>
</feature>
<feature type="compositionally biased region" description="Polar residues" evidence="1">
    <location>
        <begin position="223"/>
        <end position="232"/>
    </location>
</feature>
<evidence type="ECO:0000256" key="1">
    <source>
        <dbReference type="SAM" id="MobiDB-lite"/>
    </source>
</evidence>
<dbReference type="Proteomes" id="UP000266723">
    <property type="component" value="Unassembled WGS sequence"/>
</dbReference>
<feature type="compositionally biased region" description="Basic and acidic residues" evidence="1">
    <location>
        <begin position="54"/>
        <end position="74"/>
    </location>
</feature>
<evidence type="ECO:0000313" key="3">
    <source>
        <dbReference type="Proteomes" id="UP000266723"/>
    </source>
</evidence>
<feature type="region of interest" description="Disordered" evidence="1">
    <location>
        <begin position="321"/>
        <end position="347"/>
    </location>
</feature>
<feature type="compositionally biased region" description="Polar residues" evidence="1">
    <location>
        <begin position="102"/>
        <end position="129"/>
    </location>
</feature>
<accession>A0ABQ7E5U5</accession>
<keyword evidence="3" id="KW-1185">Reference proteome</keyword>
<protein>
    <submittedName>
        <fullName evidence="2">Uncharacterized protein</fullName>
    </submittedName>
</protein>
<feature type="region of interest" description="Disordered" evidence="1">
    <location>
        <begin position="29"/>
        <end position="81"/>
    </location>
</feature>
<feature type="region of interest" description="Disordered" evidence="1">
    <location>
        <begin position="102"/>
        <end position="145"/>
    </location>
</feature>
<reference evidence="2 3" key="1">
    <citation type="journal article" date="2020" name="BMC Genomics">
        <title>Intraspecific diversification of the crop wild relative Brassica cretica Lam. using demographic model selection.</title>
        <authorList>
            <person name="Kioukis A."/>
            <person name="Michalopoulou V.A."/>
            <person name="Briers L."/>
            <person name="Pirintsos S."/>
            <person name="Studholme D.J."/>
            <person name="Pavlidis P."/>
            <person name="Sarris P.F."/>
        </authorList>
    </citation>
    <scope>NUCLEOTIDE SEQUENCE [LARGE SCALE GENOMIC DNA]</scope>
    <source>
        <strain evidence="3">cv. PFS-1207/04</strain>
    </source>
</reference>
<comment type="caution">
    <text evidence="2">The sequence shown here is derived from an EMBL/GenBank/DDBJ whole genome shotgun (WGS) entry which is preliminary data.</text>
</comment>
<evidence type="ECO:0000313" key="2">
    <source>
        <dbReference type="EMBL" id="KAF3591975.1"/>
    </source>
</evidence>
<proteinExistence type="predicted"/>
<sequence>MIKGPMIVIRVLLMKNFSTCKDAMKQIGNKSERSRSCLGKNTFQPSDRQSYSSIDRHQSFNIDRHQPYNIDRHPSKTKTHYPASLEHSIRKEARSSSIDNNACLSLDSRQPPSTQTLVPPTDTRSPPSNEDTHLPSTGIFHPTSINNSVRTSIDTEPRDMVATLILIRNERGDLYDHEGHLRNATVVKEEKLQEGDFEVESLMSFGGSLWCRSTPSHEHRSTEVTQNRSISSPEHRSKTPTESSASCNAVRIMTHEEFAAKHPHPPSPVYVKIHRNQEPVIDRHYEPVIDQHQETVIDRQPPAYRVQMLKIDVARLYALMPKPKPSENPPEAVRTPSDDGVDPMEVDRIPMGRNLRKRKEKVEKHLKRGVNEKEKESFRKRVFRIPLEKTFDEAYYTHRLWMFFRETRET</sequence>